<feature type="compositionally biased region" description="Pro residues" evidence="2">
    <location>
        <begin position="589"/>
        <end position="599"/>
    </location>
</feature>
<evidence type="ECO:0000256" key="2">
    <source>
        <dbReference type="SAM" id="MobiDB-lite"/>
    </source>
</evidence>
<feature type="compositionally biased region" description="Basic and acidic residues" evidence="2">
    <location>
        <begin position="604"/>
        <end position="614"/>
    </location>
</feature>
<dbReference type="STRING" id="78410.A0A0P7B314"/>
<sequence>MVSFFGIKLGGDKKKSHDKHKQPSQPIQHLKLNGHSDHIDEESSRDLRRLTNNFSRPNFSGRPGTASSNLEPTQWRAPYTGGAGAASSMVDLAAPRAPGLGASRFHSSDLNLNTRFANTNASSISLVIPSPVAAAAPNRPGTPTRPGTATSRKTEWDNPFHVRFGGQDSAGNTPISPSGGKNSLEQFEFGIAADQTRDTSNSAINGYPSPPPSILSGDQPFSPINSDGRPSSSRRNAPSALRNVEITGPRALPSPAASVLRTSEERWDIPVIRNVQAKRDTLTFHTPRRQSFSMEVDDLDKGKTTPMVEGLAGNFTAFDFGESVRRGSVDKRSLEAPSIDNSSPTDSMKPRPLGNRTASPLRSMQSSPSLSGDEPRSTRARNTSDAPSALSSTQESVSRLSPIPPAQPVQPVQHQQYDILSQLPAPAPPPTSPIPPPPKSANIRSNQAPPAAAYGVHPGYMSRPLDPPPRGFRPRVDSDSRRRPPTGLRVPPPLVDRSAGGSISSLNGVPGNLRSPYGPPPEEGNYTSGGRSPRPPPEARANSPFARPGIEGDFPVQKGLPRGRRPPALDRASPEPGGLGPRRQQRPRPAYPPPKPQPLPNSESRPKNSNEDHYSLPNWDDFDRASPHRSAMIAPLSPFRTDSHLPQTPPADEVTSPRYLPYTSSPISPKPPSLPSPSFSSLQKSISSSSENLAKSFELASESTTATTNDHQNYPRNRPLISPVMADFTRPLSPGNTRVEAKKAPPRPSPITLPPPKGPERDKSRTPTAAVDPFNPGFI</sequence>
<dbReference type="InterPro" id="IPR003980">
    <property type="entry name" value="Histamine_H3_rcpt"/>
</dbReference>
<dbReference type="PRINTS" id="PR01471">
    <property type="entry name" value="HISTAMINEH3R"/>
</dbReference>
<feature type="compositionally biased region" description="Polar residues" evidence="2">
    <location>
        <begin position="169"/>
        <end position="183"/>
    </location>
</feature>
<feature type="compositionally biased region" description="Low complexity" evidence="2">
    <location>
        <begin position="676"/>
        <end position="690"/>
    </location>
</feature>
<organism evidence="3 4">
    <name type="scientific">Neonectria ditissima</name>
    <dbReference type="NCBI Taxonomy" id="78410"/>
    <lineage>
        <taxon>Eukaryota</taxon>
        <taxon>Fungi</taxon>
        <taxon>Dikarya</taxon>
        <taxon>Ascomycota</taxon>
        <taxon>Pezizomycotina</taxon>
        <taxon>Sordariomycetes</taxon>
        <taxon>Hypocreomycetidae</taxon>
        <taxon>Hypocreales</taxon>
        <taxon>Nectriaceae</taxon>
        <taxon>Neonectria</taxon>
    </lineage>
</organism>
<dbReference type="GO" id="GO:0004969">
    <property type="term" value="F:histamine receptor activity"/>
    <property type="evidence" value="ECO:0007669"/>
    <property type="project" value="InterPro"/>
</dbReference>
<feature type="compositionally biased region" description="Low complexity" evidence="2">
    <location>
        <begin position="134"/>
        <end position="150"/>
    </location>
</feature>
<accession>A0A0P7B314</accession>
<feature type="region of interest" description="Disordered" evidence="2">
    <location>
        <begin position="134"/>
        <end position="183"/>
    </location>
</feature>
<feature type="compositionally biased region" description="Polar residues" evidence="2">
    <location>
        <begin position="356"/>
        <end position="370"/>
    </location>
</feature>
<keyword evidence="1" id="KW-0597">Phosphoprotein</keyword>
<feature type="compositionally biased region" description="Basic and acidic residues" evidence="2">
    <location>
        <begin position="325"/>
        <end position="334"/>
    </location>
</feature>
<feature type="compositionally biased region" description="Low complexity" evidence="2">
    <location>
        <begin position="229"/>
        <end position="243"/>
    </location>
</feature>
<feature type="compositionally biased region" description="Basic and acidic residues" evidence="2">
    <location>
        <begin position="34"/>
        <end position="49"/>
    </location>
</feature>
<feature type="region of interest" description="Disordered" evidence="2">
    <location>
        <begin position="325"/>
        <end position="779"/>
    </location>
</feature>
<feature type="compositionally biased region" description="Pro residues" evidence="2">
    <location>
        <begin position="425"/>
        <end position="439"/>
    </location>
</feature>
<dbReference type="GO" id="GO:0016020">
    <property type="term" value="C:membrane"/>
    <property type="evidence" value="ECO:0007669"/>
    <property type="project" value="InterPro"/>
</dbReference>
<dbReference type="AlphaFoldDB" id="A0A0P7B314"/>
<protein>
    <submittedName>
        <fullName evidence="3">Uncharacterized protein</fullName>
    </submittedName>
</protein>
<dbReference type="EMBL" id="LKCW01000280">
    <property type="protein sequence ID" value="KPM35033.1"/>
    <property type="molecule type" value="Genomic_DNA"/>
</dbReference>
<feature type="compositionally biased region" description="Polar residues" evidence="2">
    <location>
        <begin position="701"/>
        <end position="715"/>
    </location>
</feature>
<evidence type="ECO:0000256" key="1">
    <source>
        <dbReference type="ARBA" id="ARBA00022553"/>
    </source>
</evidence>
<keyword evidence="4" id="KW-1185">Reference proteome</keyword>
<comment type="caution">
    <text evidence="3">The sequence shown here is derived from an EMBL/GenBank/DDBJ whole genome shotgun (WGS) entry which is preliminary data.</text>
</comment>
<feature type="compositionally biased region" description="Polar residues" evidence="2">
    <location>
        <begin position="380"/>
        <end position="399"/>
    </location>
</feature>
<reference evidence="3 4" key="1">
    <citation type="submission" date="2015-09" db="EMBL/GenBank/DDBJ databases">
        <title>Draft genome of a European isolate of the apple canker pathogen Neonectria ditissima.</title>
        <authorList>
            <person name="Gomez-Cortecero A."/>
            <person name="Harrison R.J."/>
            <person name="Armitage A.D."/>
        </authorList>
    </citation>
    <scope>NUCLEOTIDE SEQUENCE [LARGE SCALE GENOMIC DNA]</scope>
    <source>
        <strain evidence="3 4">R09/05</strain>
    </source>
</reference>
<name>A0A0P7B314_9HYPO</name>
<dbReference type="Proteomes" id="UP000050424">
    <property type="component" value="Unassembled WGS sequence"/>
</dbReference>
<evidence type="ECO:0000313" key="3">
    <source>
        <dbReference type="EMBL" id="KPM35033.1"/>
    </source>
</evidence>
<proteinExistence type="predicted"/>
<evidence type="ECO:0000313" key="4">
    <source>
        <dbReference type="Proteomes" id="UP000050424"/>
    </source>
</evidence>
<feature type="region of interest" description="Disordered" evidence="2">
    <location>
        <begin position="199"/>
        <end position="261"/>
    </location>
</feature>
<gene>
    <name evidence="3" type="ORF">AK830_g11539</name>
</gene>
<feature type="compositionally biased region" description="Pro residues" evidence="2">
    <location>
        <begin position="746"/>
        <end position="757"/>
    </location>
</feature>
<dbReference type="OrthoDB" id="5234071at2759"/>
<feature type="region of interest" description="Disordered" evidence="2">
    <location>
        <begin position="1"/>
        <end position="81"/>
    </location>
</feature>